<keyword evidence="8" id="KW-0325">Glycoprotein</keyword>
<evidence type="ECO:0000259" key="14">
    <source>
        <dbReference type="Pfam" id="PF00150"/>
    </source>
</evidence>
<dbReference type="HOGENOM" id="CLU_004624_0_2_6"/>
<dbReference type="Gene3D" id="3.20.20.80">
    <property type="entry name" value="Glycosidases"/>
    <property type="match status" value="1"/>
</dbReference>
<keyword evidence="4 13" id="KW-0378">Hydrolase</keyword>
<keyword evidence="9 13" id="KW-0326">Glycosidase</keyword>
<protein>
    <recommendedName>
        <fullName evidence="12">Exo-1,3-beta-glucanase D</fullName>
    </recommendedName>
</protein>
<dbReference type="AlphaFoldDB" id="H8GJ06"/>
<evidence type="ECO:0000256" key="11">
    <source>
        <dbReference type="ARBA" id="ARBA00037126"/>
    </source>
</evidence>
<dbReference type="InterPro" id="IPR050386">
    <property type="entry name" value="Glycosyl_hydrolase_5"/>
</dbReference>
<keyword evidence="2" id="KW-1003">Cell membrane</keyword>
<gene>
    <name evidence="15" type="ORF">Metal_3873</name>
</gene>
<dbReference type="GO" id="GO:0071555">
    <property type="term" value="P:cell wall organization"/>
    <property type="evidence" value="ECO:0007669"/>
    <property type="project" value="UniProtKB-KW"/>
</dbReference>
<evidence type="ECO:0000256" key="2">
    <source>
        <dbReference type="ARBA" id="ARBA00022475"/>
    </source>
</evidence>
<dbReference type="GO" id="GO:0005886">
    <property type="term" value="C:plasma membrane"/>
    <property type="evidence" value="ECO:0007669"/>
    <property type="project" value="UniProtKB-SubCell"/>
</dbReference>
<name>H8GJ06_METAL</name>
<keyword evidence="6" id="KW-1133">Transmembrane helix</keyword>
<dbReference type="RefSeq" id="WP_005374914.1">
    <property type="nucleotide sequence ID" value="NZ_CM001475.1"/>
</dbReference>
<comment type="similarity">
    <text evidence="13">Belongs to the glycosyl hydrolase 5 (cellulase A) family.</text>
</comment>
<evidence type="ECO:0000256" key="6">
    <source>
        <dbReference type="ARBA" id="ARBA00022989"/>
    </source>
</evidence>
<comment type="function">
    <text evidence="11">Glucosidase involved in the degradation of cellulosic biomass. Active on lichenan.</text>
</comment>
<dbReference type="SUPFAM" id="SSF51445">
    <property type="entry name" value="(Trans)glycosidases"/>
    <property type="match status" value="1"/>
</dbReference>
<sequence>MTLKLAHEPHQGKKLRGVNLGGWLLLEKWITPSLFEGLAAADETTYCAELGERADALLKHHWNTFIAESDFAWLAGVGINAVRIPVGHWLFGPDYPYHRAYGAAAHPFVVGGLGILDRAFDWAETYGLQIVLDLHAAPGCQNGFDNGGIKDVCEWHTRPEYLEHSLNVLEKLAERYRGRSALHAIEVLNEPRWDVPTDYLKRYSQSGYERIRKHCRPEDVAVVFHDGFRSFREYTGFMAGPEFGNVVFDIHRYQCFDRADIDLDIYGHIEKSAITWKQEADEIIRELRLPTYVGEWSLGLNPHVVSLWEEGPFNYTLEHMDRFQMDVGYRAYAAAQVATFEKYLGWFFWTYKTETAPEWCFRECVERGWLPARFD</sequence>
<evidence type="ECO:0000256" key="5">
    <source>
        <dbReference type="ARBA" id="ARBA00022968"/>
    </source>
</evidence>
<dbReference type="GO" id="GO:0009251">
    <property type="term" value="P:glucan catabolic process"/>
    <property type="evidence" value="ECO:0007669"/>
    <property type="project" value="TreeGrafter"/>
</dbReference>
<evidence type="ECO:0000313" key="15">
    <source>
        <dbReference type="EMBL" id="EIC31513.1"/>
    </source>
</evidence>
<organism evidence="15 16">
    <name type="scientific">Methylomicrobium album BG8</name>
    <dbReference type="NCBI Taxonomy" id="686340"/>
    <lineage>
        <taxon>Bacteria</taxon>
        <taxon>Pseudomonadati</taxon>
        <taxon>Pseudomonadota</taxon>
        <taxon>Gammaproteobacteria</taxon>
        <taxon>Methylococcales</taxon>
        <taxon>Methylococcaceae</taxon>
        <taxon>Methylomicrobium</taxon>
    </lineage>
</organism>
<dbReference type="GO" id="GO:0005576">
    <property type="term" value="C:extracellular region"/>
    <property type="evidence" value="ECO:0007669"/>
    <property type="project" value="TreeGrafter"/>
</dbReference>
<dbReference type="InterPro" id="IPR017853">
    <property type="entry name" value="GH"/>
</dbReference>
<proteinExistence type="inferred from homology"/>
<dbReference type="InterPro" id="IPR001547">
    <property type="entry name" value="Glyco_hydro_5"/>
</dbReference>
<keyword evidence="3" id="KW-0812">Transmembrane</keyword>
<reference evidence="15 16" key="1">
    <citation type="journal article" date="2013" name="Genome Announc.">
        <title>Genome Sequence of the Obligate Gammaproteobacterial Methanotroph Methylomicrobium album Strain BG8.</title>
        <authorList>
            <person name="Kits K.D."/>
            <person name="Kalyuzhnaya M.G."/>
            <person name="Klotz M.G."/>
            <person name="Jetten M.S."/>
            <person name="Op den Camp H.J."/>
            <person name="Vuilleumier S."/>
            <person name="Bringel F."/>
            <person name="Dispirito A.A."/>
            <person name="Murrell J.C."/>
            <person name="Bruce D."/>
            <person name="Cheng J.F."/>
            <person name="Copeland A."/>
            <person name="Goodwin L."/>
            <person name="Hauser L."/>
            <person name="Lajus A."/>
            <person name="Land M.L."/>
            <person name="Lapidus A."/>
            <person name="Lucas S."/>
            <person name="Medigue C."/>
            <person name="Pitluck S."/>
            <person name="Woyke T."/>
            <person name="Zeytun A."/>
            <person name="Stein L.Y."/>
        </authorList>
    </citation>
    <scope>NUCLEOTIDE SEQUENCE [LARGE SCALE GENOMIC DNA]</scope>
    <source>
        <strain evidence="15 16">BG8</strain>
    </source>
</reference>
<keyword evidence="16" id="KW-1185">Reference proteome</keyword>
<dbReference type="EMBL" id="CM001475">
    <property type="protein sequence ID" value="EIC31513.1"/>
    <property type="molecule type" value="Genomic_DNA"/>
</dbReference>
<dbReference type="Pfam" id="PF00150">
    <property type="entry name" value="Cellulase"/>
    <property type="match status" value="1"/>
</dbReference>
<feature type="domain" description="Glycoside hydrolase family 5" evidence="14">
    <location>
        <begin position="59"/>
        <end position="300"/>
    </location>
</feature>
<dbReference type="Proteomes" id="UP000005090">
    <property type="component" value="Chromosome"/>
</dbReference>
<dbReference type="STRING" id="686340.Metal_3873"/>
<evidence type="ECO:0000256" key="9">
    <source>
        <dbReference type="ARBA" id="ARBA00023295"/>
    </source>
</evidence>
<accession>H8GJ06</accession>
<evidence type="ECO:0000256" key="12">
    <source>
        <dbReference type="ARBA" id="ARBA00041260"/>
    </source>
</evidence>
<evidence type="ECO:0000256" key="3">
    <source>
        <dbReference type="ARBA" id="ARBA00022692"/>
    </source>
</evidence>
<dbReference type="GO" id="GO:0009986">
    <property type="term" value="C:cell surface"/>
    <property type="evidence" value="ECO:0007669"/>
    <property type="project" value="TreeGrafter"/>
</dbReference>
<evidence type="ECO:0000256" key="10">
    <source>
        <dbReference type="ARBA" id="ARBA00023316"/>
    </source>
</evidence>
<evidence type="ECO:0000256" key="13">
    <source>
        <dbReference type="RuleBase" id="RU361153"/>
    </source>
</evidence>
<keyword evidence="7" id="KW-0472">Membrane</keyword>
<evidence type="ECO:0000313" key="16">
    <source>
        <dbReference type="Proteomes" id="UP000005090"/>
    </source>
</evidence>
<dbReference type="PANTHER" id="PTHR31297">
    <property type="entry name" value="GLUCAN ENDO-1,6-BETA-GLUCOSIDASE B"/>
    <property type="match status" value="1"/>
</dbReference>
<keyword evidence="10" id="KW-0961">Cell wall biogenesis/degradation</keyword>
<evidence type="ECO:0000256" key="8">
    <source>
        <dbReference type="ARBA" id="ARBA00023180"/>
    </source>
</evidence>
<dbReference type="PANTHER" id="PTHR31297:SF34">
    <property type="entry name" value="GLUCAN 1,3-BETA-GLUCOSIDASE 2"/>
    <property type="match status" value="1"/>
</dbReference>
<keyword evidence="5" id="KW-0735">Signal-anchor</keyword>
<evidence type="ECO:0000256" key="4">
    <source>
        <dbReference type="ARBA" id="ARBA00022801"/>
    </source>
</evidence>
<dbReference type="GO" id="GO:0008422">
    <property type="term" value="F:beta-glucosidase activity"/>
    <property type="evidence" value="ECO:0007669"/>
    <property type="project" value="TreeGrafter"/>
</dbReference>
<evidence type="ECO:0000256" key="7">
    <source>
        <dbReference type="ARBA" id="ARBA00023136"/>
    </source>
</evidence>
<evidence type="ECO:0000256" key="1">
    <source>
        <dbReference type="ARBA" id="ARBA00004401"/>
    </source>
</evidence>
<dbReference type="eggNOG" id="COG2730">
    <property type="taxonomic scope" value="Bacteria"/>
</dbReference>
<comment type="subcellular location">
    <subcellularLocation>
        <location evidence="1">Cell membrane</location>
        <topology evidence="1">Single-pass type II membrane protein</topology>
    </subcellularLocation>
</comment>